<reference evidence="3" key="1">
    <citation type="journal article" date="2017" name="Front. Plant Sci.">
        <title>Climate Clever Clovers: New Paradigm to Reduce the Environmental Footprint of Ruminants by Breeding Low Methanogenic Forages Utilizing Haplotype Variation.</title>
        <authorList>
            <person name="Kaur P."/>
            <person name="Appels R."/>
            <person name="Bayer P.E."/>
            <person name="Keeble-Gagnere G."/>
            <person name="Wang J."/>
            <person name="Hirakawa H."/>
            <person name="Shirasawa K."/>
            <person name="Vercoe P."/>
            <person name="Stefanova K."/>
            <person name="Durmic Z."/>
            <person name="Nichols P."/>
            <person name="Revell C."/>
            <person name="Isobe S.N."/>
            <person name="Edwards D."/>
            <person name="Erskine W."/>
        </authorList>
    </citation>
    <scope>NUCLEOTIDE SEQUENCE [LARGE SCALE GENOMIC DNA]</scope>
    <source>
        <strain evidence="3">cv. Daliak</strain>
    </source>
</reference>
<evidence type="ECO:0000313" key="2">
    <source>
        <dbReference type="EMBL" id="GAU30830.1"/>
    </source>
</evidence>
<evidence type="ECO:0000256" key="1">
    <source>
        <dbReference type="SAM" id="MobiDB-lite"/>
    </source>
</evidence>
<feature type="compositionally biased region" description="Acidic residues" evidence="1">
    <location>
        <begin position="138"/>
        <end position="151"/>
    </location>
</feature>
<dbReference type="EMBL" id="DF973436">
    <property type="protein sequence ID" value="GAU30830.1"/>
    <property type="molecule type" value="Genomic_DNA"/>
</dbReference>
<dbReference type="PANTHER" id="PTHR15327">
    <property type="entry name" value="MICROFIBRIL-ASSOCIATED PROTEIN"/>
    <property type="match status" value="1"/>
</dbReference>
<evidence type="ECO:0008006" key="4">
    <source>
        <dbReference type="Google" id="ProtNLM"/>
    </source>
</evidence>
<evidence type="ECO:0000313" key="3">
    <source>
        <dbReference type="Proteomes" id="UP000242715"/>
    </source>
</evidence>
<sequence length="151" mass="17915">MFVTTGVSNNTLIDVRVKRYWPGKVPEWANEDNEDDAFDNACTRQQEDTAIVRKDDKRLCRLAERRIKNCEEVARARADSADHRSILEAEIVSTIEEEATRQKELELDKLVDNAMAERRRYLKEKLLQREQEEVHPWDDDEEEEEEEESEY</sequence>
<keyword evidence="3" id="KW-1185">Reference proteome</keyword>
<dbReference type="AlphaFoldDB" id="A0A2Z6N404"/>
<name>A0A2Z6N404_TRISU</name>
<protein>
    <recommendedName>
        <fullName evidence="4">Micro-fibrillar-associated protein 1 C-terminal domain-containing protein</fullName>
    </recommendedName>
</protein>
<feature type="region of interest" description="Disordered" evidence="1">
    <location>
        <begin position="130"/>
        <end position="151"/>
    </location>
</feature>
<proteinExistence type="predicted"/>
<dbReference type="Proteomes" id="UP000242715">
    <property type="component" value="Unassembled WGS sequence"/>
</dbReference>
<dbReference type="InterPro" id="IPR033194">
    <property type="entry name" value="MFAP1"/>
</dbReference>
<organism evidence="2 3">
    <name type="scientific">Trifolium subterraneum</name>
    <name type="common">Subterranean clover</name>
    <dbReference type="NCBI Taxonomy" id="3900"/>
    <lineage>
        <taxon>Eukaryota</taxon>
        <taxon>Viridiplantae</taxon>
        <taxon>Streptophyta</taxon>
        <taxon>Embryophyta</taxon>
        <taxon>Tracheophyta</taxon>
        <taxon>Spermatophyta</taxon>
        <taxon>Magnoliopsida</taxon>
        <taxon>eudicotyledons</taxon>
        <taxon>Gunneridae</taxon>
        <taxon>Pentapetalae</taxon>
        <taxon>rosids</taxon>
        <taxon>fabids</taxon>
        <taxon>Fabales</taxon>
        <taxon>Fabaceae</taxon>
        <taxon>Papilionoideae</taxon>
        <taxon>50 kb inversion clade</taxon>
        <taxon>NPAAA clade</taxon>
        <taxon>Hologalegina</taxon>
        <taxon>IRL clade</taxon>
        <taxon>Trifolieae</taxon>
        <taxon>Trifolium</taxon>
    </lineage>
</organism>
<gene>
    <name evidence="2" type="ORF">TSUD_267500</name>
</gene>
<accession>A0A2Z6N404</accession>
<dbReference type="OrthoDB" id="10597948at2759"/>